<keyword evidence="17 19" id="KW-0472">Membrane</keyword>
<dbReference type="PROSITE" id="PS00191">
    <property type="entry name" value="CYTOCHROME_B5_1"/>
    <property type="match status" value="1"/>
</dbReference>
<evidence type="ECO:0000256" key="15">
    <source>
        <dbReference type="ARBA" id="ARBA00023004"/>
    </source>
</evidence>
<keyword evidence="18" id="KW-0275">Fatty acid biosynthesis</keyword>
<reference evidence="22" key="1">
    <citation type="submission" date="2014-11" db="EMBL/GenBank/DDBJ databases">
        <authorList>
            <person name="Geib S."/>
        </authorList>
    </citation>
    <scope>NUCLEOTIDE SEQUENCE</scope>
</reference>
<organism evidence="22">
    <name type="scientific">Zeugodacus cucurbitae</name>
    <name type="common">Melon fruit fly</name>
    <name type="synonym">Bactrocera cucurbitae</name>
    <dbReference type="NCBI Taxonomy" id="28588"/>
    <lineage>
        <taxon>Eukaryota</taxon>
        <taxon>Metazoa</taxon>
        <taxon>Ecdysozoa</taxon>
        <taxon>Arthropoda</taxon>
        <taxon>Hexapoda</taxon>
        <taxon>Insecta</taxon>
        <taxon>Pterygota</taxon>
        <taxon>Neoptera</taxon>
        <taxon>Endopterygota</taxon>
        <taxon>Diptera</taxon>
        <taxon>Brachycera</taxon>
        <taxon>Muscomorpha</taxon>
        <taxon>Tephritoidea</taxon>
        <taxon>Tephritidae</taxon>
        <taxon>Zeugodacus</taxon>
        <taxon>Zeugodacus</taxon>
    </lineage>
</organism>
<keyword evidence="16" id="KW-0443">Lipid metabolism</keyword>
<dbReference type="InterPro" id="IPR018506">
    <property type="entry name" value="Cyt_B5_heme-BS"/>
</dbReference>
<name>A0A0A1XFV1_ZEUCU</name>
<keyword evidence="11" id="KW-0276">Fatty acid metabolism</keyword>
<feature type="transmembrane region" description="Helical" evidence="19">
    <location>
        <begin position="357"/>
        <end position="376"/>
    </location>
</feature>
<feature type="transmembrane region" description="Helical" evidence="19">
    <location>
        <begin position="331"/>
        <end position="352"/>
    </location>
</feature>
<evidence type="ECO:0000256" key="8">
    <source>
        <dbReference type="ARBA" id="ARBA00022692"/>
    </source>
</evidence>
<dbReference type="Gene3D" id="3.10.120.10">
    <property type="entry name" value="Cytochrome b5-like heme/steroid binding domain"/>
    <property type="match status" value="1"/>
</dbReference>
<dbReference type="EMBL" id="GBXI01004476">
    <property type="protein sequence ID" value="JAD09816.1"/>
    <property type="molecule type" value="Transcribed_RNA"/>
</dbReference>
<evidence type="ECO:0000313" key="22">
    <source>
        <dbReference type="EMBL" id="JAD09816.1"/>
    </source>
</evidence>
<dbReference type="SUPFAM" id="SSF55856">
    <property type="entry name" value="Cytochrome b5-like heme/steroid binding domain"/>
    <property type="match status" value="1"/>
</dbReference>
<dbReference type="Pfam" id="PF04116">
    <property type="entry name" value="FA_hydroxylase"/>
    <property type="match status" value="1"/>
</dbReference>
<dbReference type="InterPro" id="IPR006694">
    <property type="entry name" value="Fatty_acid_hydroxylase"/>
</dbReference>
<keyword evidence="15 19" id="KW-0408">Iron</keyword>
<evidence type="ECO:0000256" key="9">
    <source>
        <dbReference type="ARBA" id="ARBA00022723"/>
    </source>
</evidence>
<dbReference type="GO" id="GO:0080132">
    <property type="term" value="F:fatty acid 2-hydroxylase activity"/>
    <property type="evidence" value="ECO:0007669"/>
    <property type="project" value="InterPro"/>
</dbReference>
<proteinExistence type="inferred from homology"/>
<comment type="pathway">
    <text evidence="4">Lipid metabolism.</text>
</comment>
<keyword evidence="12" id="KW-0862">Zinc</keyword>
<dbReference type="AlphaFoldDB" id="A0A0A1XFV1"/>
<evidence type="ECO:0000256" key="18">
    <source>
        <dbReference type="ARBA" id="ARBA00023160"/>
    </source>
</evidence>
<evidence type="ECO:0000256" key="16">
    <source>
        <dbReference type="ARBA" id="ARBA00023098"/>
    </source>
</evidence>
<dbReference type="InterPro" id="IPR014430">
    <property type="entry name" value="Scs7"/>
</dbReference>
<dbReference type="GO" id="GO:0020037">
    <property type="term" value="F:heme binding"/>
    <property type="evidence" value="ECO:0007669"/>
    <property type="project" value="UniProtKB-UniRule"/>
</dbReference>
<feature type="transmembrane region" description="Helical" evidence="19">
    <location>
        <begin position="268"/>
        <end position="288"/>
    </location>
</feature>
<evidence type="ECO:0000256" key="4">
    <source>
        <dbReference type="ARBA" id="ARBA00005189"/>
    </source>
</evidence>
<keyword evidence="13 19" id="KW-1133">Transmembrane helix</keyword>
<comment type="cofactor">
    <cofactor evidence="1">
        <name>Zn(2+)</name>
        <dbReference type="ChEBI" id="CHEBI:29105"/>
    </cofactor>
</comment>
<comment type="similarity">
    <text evidence="5">Belongs to the sterol desaturase family. SCS7 subfamily.</text>
</comment>
<keyword evidence="10" id="KW-0256">Endoplasmic reticulum</keyword>
<keyword evidence="6" id="KW-0444">Lipid biosynthesis</keyword>
<dbReference type="EMBL" id="GBXI01012930">
    <property type="protein sequence ID" value="JAD01362.1"/>
    <property type="molecule type" value="Transcribed_RNA"/>
</dbReference>
<evidence type="ECO:0000256" key="19">
    <source>
        <dbReference type="RuleBase" id="RU362121"/>
    </source>
</evidence>
<evidence type="ECO:0000256" key="3">
    <source>
        <dbReference type="ARBA" id="ARBA00004991"/>
    </source>
</evidence>
<keyword evidence="7 19" id="KW-0349">Heme</keyword>
<evidence type="ECO:0000256" key="2">
    <source>
        <dbReference type="ARBA" id="ARBA00004477"/>
    </source>
</evidence>
<dbReference type="GO" id="GO:0006633">
    <property type="term" value="P:fatty acid biosynthetic process"/>
    <property type="evidence" value="ECO:0007669"/>
    <property type="project" value="UniProtKB-KW"/>
</dbReference>
<accession>A0A0A1XFV1</accession>
<evidence type="ECO:0000256" key="13">
    <source>
        <dbReference type="ARBA" id="ARBA00022989"/>
    </source>
</evidence>
<dbReference type="InterPro" id="IPR036400">
    <property type="entry name" value="Cyt_B5-like_heme/steroid_sf"/>
</dbReference>
<keyword evidence="8 19" id="KW-0812">Transmembrane</keyword>
<keyword evidence="9 19" id="KW-0479">Metal-binding</keyword>
<evidence type="ECO:0000256" key="5">
    <source>
        <dbReference type="ARBA" id="ARBA00005747"/>
    </source>
</evidence>
<protein>
    <submittedName>
        <fullName evidence="22">Fatty acid 2-hydroxylase</fullName>
    </submittedName>
</protein>
<dbReference type="GO" id="GO:0005789">
    <property type="term" value="C:endoplasmic reticulum membrane"/>
    <property type="evidence" value="ECO:0007669"/>
    <property type="project" value="UniProtKB-SubCell"/>
</dbReference>
<reference evidence="22" key="2">
    <citation type="journal article" date="2015" name="Gigascience">
        <title>Reconstructing a comprehensive transcriptome assembly of a white-pupal translocated strain of the pest fruit fly Bactrocera cucurbitae.</title>
        <authorList>
            <person name="Sim S.B."/>
            <person name="Calla B."/>
            <person name="Hall B."/>
            <person name="DeRego T."/>
            <person name="Geib S.M."/>
        </authorList>
    </citation>
    <scope>NUCLEOTIDE SEQUENCE</scope>
</reference>
<evidence type="ECO:0000256" key="6">
    <source>
        <dbReference type="ARBA" id="ARBA00022516"/>
    </source>
</evidence>
<evidence type="ECO:0000256" key="7">
    <source>
        <dbReference type="ARBA" id="ARBA00022617"/>
    </source>
</evidence>
<evidence type="ECO:0000256" key="11">
    <source>
        <dbReference type="ARBA" id="ARBA00022832"/>
    </source>
</evidence>
<evidence type="ECO:0000259" key="20">
    <source>
        <dbReference type="PROSITE" id="PS50255"/>
    </source>
</evidence>
<comment type="similarity">
    <text evidence="19">Belongs to the cytochrome b5 family.</text>
</comment>
<evidence type="ECO:0000313" key="21">
    <source>
        <dbReference type="EMBL" id="JAD01362.1"/>
    </source>
</evidence>
<dbReference type="GO" id="GO:0005506">
    <property type="term" value="F:iron ion binding"/>
    <property type="evidence" value="ECO:0007669"/>
    <property type="project" value="InterPro"/>
</dbReference>
<keyword evidence="14" id="KW-0560">Oxidoreductase</keyword>
<dbReference type="PANTHER" id="PTHR12863:SF1">
    <property type="entry name" value="FATTY ACID 2-HYDROXYLASE"/>
    <property type="match status" value="1"/>
</dbReference>
<evidence type="ECO:0000256" key="14">
    <source>
        <dbReference type="ARBA" id="ARBA00023002"/>
    </source>
</evidence>
<comment type="caution">
    <text evidence="19">Lacks conserved residue(s) required for the propagation of feature annotation.</text>
</comment>
<dbReference type="InterPro" id="IPR001199">
    <property type="entry name" value="Cyt_B5-like_heme/steroid-bd"/>
</dbReference>
<evidence type="ECO:0000256" key="10">
    <source>
        <dbReference type="ARBA" id="ARBA00022824"/>
    </source>
</evidence>
<dbReference type="Pfam" id="PF00173">
    <property type="entry name" value="Cyt-b5"/>
    <property type="match status" value="1"/>
</dbReference>
<comment type="subcellular location">
    <subcellularLocation>
        <location evidence="2">Endoplasmic reticulum membrane</location>
        <topology evidence="2">Multi-pass membrane protein</topology>
    </subcellularLocation>
</comment>
<dbReference type="PANTHER" id="PTHR12863">
    <property type="entry name" value="FATTY ACID HYDROXYLASE"/>
    <property type="match status" value="1"/>
</dbReference>
<comment type="pathway">
    <text evidence="3">Sphingolipid metabolism.</text>
</comment>
<gene>
    <name evidence="22" type="primary">Fa2h_1</name>
    <name evidence="21" type="synonym">Fa2h_0</name>
    <name evidence="22" type="ORF">g.15816</name>
    <name evidence="21" type="ORF">g.15818</name>
</gene>
<evidence type="ECO:0000256" key="1">
    <source>
        <dbReference type="ARBA" id="ARBA00001947"/>
    </source>
</evidence>
<feature type="domain" description="Cytochrome b5 heme-binding" evidence="20">
    <location>
        <begin position="45"/>
        <end position="130"/>
    </location>
</feature>
<evidence type="ECO:0000256" key="17">
    <source>
        <dbReference type="ARBA" id="ARBA00023136"/>
    </source>
</evidence>
<dbReference type="PROSITE" id="PS50255">
    <property type="entry name" value="CYTOCHROME_B5_2"/>
    <property type="match status" value="1"/>
</dbReference>
<evidence type="ECO:0000256" key="12">
    <source>
        <dbReference type="ARBA" id="ARBA00022833"/>
    </source>
</evidence>
<sequence>MPTTVSDLTLPSATTAAITTTAMPITTKTTKSMRNGMHLLNEQQQQQRSTDQNDKNEKNSLKACEEDRQFIIKYRQKYYDIRRFLQNHPGGINTLRGLNNSDMTTRFLHAPPHSDGAMYLMKEYEIKPTQLLNGTKRRHRLQESAHSELHGLDNEQQQQESLVESTENGIELLGDTLHEEDKNNNQLDESMEHLVDWSKAMLPQIWHITRHYDEWVHKPVDRPLRLFGPTYLEVFTKTPWWVVPLFWIPVICKCLWDEFSPIWHTTSLSGLTLLTAYFGAGVLFWTLLEYVLHRFVFHMKVDANKNPLLCTFHFMIHGLHHKVPFDSKRLVFPPLPGVIIASILYAPISLLLPQPRILLAGALLGYLCYDLMHYYLHYGNPSVQRTRFMYNMKRYHYQHHFAHQDMGYGISSPLWDIVFNTRIHLRKLRYTLRWR</sequence>